<dbReference type="InterPro" id="IPR029052">
    <property type="entry name" value="Metallo-depent_PP-like"/>
</dbReference>
<keyword evidence="2" id="KW-1133">Transmembrane helix</keyword>
<dbReference type="GO" id="GO:0016791">
    <property type="term" value="F:phosphatase activity"/>
    <property type="evidence" value="ECO:0007669"/>
    <property type="project" value="TreeGrafter"/>
</dbReference>
<dbReference type="Gene3D" id="3.60.21.10">
    <property type="match status" value="1"/>
</dbReference>
<dbReference type="GO" id="GO:0005737">
    <property type="term" value="C:cytoplasm"/>
    <property type="evidence" value="ECO:0007669"/>
    <property type="project" value="TreeGrafter"/>
</dbReference>
<sequence>MSESTPLIYKDDYEEFSLSKRAKIILSTAGVIVAAATLWLLCVFLPGKFIPEAVPLEAISKVSELGVRLEPLTRTRVEELGLGDWSGVAGAIDQDESEDSEDDDNYAEQLTSRPSKEVPGVERLIMIGDIHGHYSEFMKLLKKLHYNPSKDHVLVLGDFITKGPDSKKVLDFLIENDIDCIMGNHELYVLRYYAQYHSLRAPFFHDNETGTFTSMAMSNSGFNDDPEFLLAKRLVPDQVKYINKCSIIKTLGKVPLHKTKNEGGPRSTEGVAVHAGLRWDLELNDQDPIENLEMRSYIGPFYNKTTDDPFEDNAVSWSKIFNMKQKEKESEDTLAVYYGHDARRSLSLKKFTKGIDTGCDKGEYLTAMVLWNEIGENKKGKKRVLYKEQSVQIKC</sequence>
<dbReference type="PANTHER" id="PTHR42850:SF4">
    <property type="entry name" value="ZINC-DEPENDENT ENDOPOLYPHOSPHATASE"/>
    <property type="match status" value="1"/>
</dbReference>
<evidence type="ECO:0000256" key="2">
    <source>
        <dbReference type="SAM" id="Phobius"/>
    </source>
</evidence>
<dbReference type="STRING" id="984487.A0A1E4SFN7"/>
<evidence type="ECO:0000256" key="1">
    <source>
        <dbReference type="SAM" id="MobiDB-lite"/>
    </source>
</evidence>
<dbReference type="GO" id="GO:0006798">
    <property type="term" value="P:polyphosphate catabolic process"/>
    <property type="evidence" value="ECO:0007669"/>
    <property type="project" value="TreeGrafter"/>
</dbReference>
<organism evidence="4 5">
    <name type="scientific">Suhomyces tanzawaensis NRRL Y-17324</name>
    <dbReference type="NCBI Taxonomy" id="984487"/>
    <lineage>
        <taxon>Eukaryota</taxon>
        <taxon>Fungi</taxon>
        <taxon>Dikarya</taxon>
        <taxon>Ascomycota</taxon>
        <taxon>Saccharomycotina</taxon>
        <taxon>Pichiomycetes</taxon>
        <taxon>Debaryomycetaceae</taxon>
        <taxon>Suhomyces</taxon>
    </lineage>
</organism>
<proteinExistence type="predicted"/>
<name>A0A1E4SFN7_9ASCO</name>
<dbReference type="Proteomes" id="UP000094285">
    <property type="component" value="Unassembled WGS sequence"/>
</dbReference>
<feature type="transmembrane region" description="Helical" evidence="2">
    <location>
        <begin position="24"/>
        <end position="46"/>
    </location>
</feature>
<dbReference type="PANTHER" id="PTHR42850">
    <property type="entry name" value="METALLOPHOSPHOESTERASE"/>
    <property type="match status" value="1"/>
</dbReference>
<dbReference type="Pfam" id="PF00149">
    <property type="entry name" value="Metallophos"/>
    <property type="match status" value="1"/>
</dbReference>
<dbReference type="InterPro" id="IPR050126">
    <property type="entry name" value="Ap4A_hydrolase"/>
</dbReference>
<feature type="domain" description="Calcineurin-like phosphoesterase" evidence="3">
    <location>
        <begin position="123"/>
        <end position="219"/>
    </location>
</feature>
<dbReference type="EMBL" id="KV453913">
    <property type="protein sequence ID" value="ODV78327.1"/>
    <property type="molecule type" value="Genomic_DNA"/>
</dbReference>
<gene>
    <name evidence="4" type="ORF">CANTADRAFT_52913</name>
</gene>
<accession>A0A1E4SFN7</accession>
<feature type="compositionally biased region" description="Acidic residues" evidence="1">
    <location>
        <begin position="93"/>
        <end position="106"/>
    </location>
</feature>
<protein>
    <submittedName>
        <fullName evidence="4">Metallo-dependent phosphatase</fullName>
    </submittedName>
</protein>
<keyword evidence="2" id="KW-0472">Membrane</keyword>
<dbReference type="SUPFAM" id="SSF56300">
    <property type="entry name" value="Metallo-dependent phosphatases"/>
    <property type="match status" value="1"/>
</dbReference>
<evidence type="ECO:0000313" key="4">
    <source>
        <dbReference type="EMBL" id="ODV78327.1"/>
    </source>
</evidence>
<dbReference type="RefSeq" id="XP_020063449.1">
    <property type="nucleotide sequence ID" value="XM_020210135.1"/>
</dbReference>
<evidence type="ECO:0000259" key="3">
    <source>
        <dbReference type="Pfam" id="PF00149"/>
    </source>
</evidence>
<feature type="region of interest" description="Disordered" evidence="1">
    <location>
        <begin position="92"/>
        <end position="112"/>
    </location>
</feature>
<dbReference type="GeneID" id="30984271"/>
<keyword evidence="2" id="KW-0812">Transmembrane</keyword>
<dbReference type="InterPro" id="IPR004843">
    <property type="entry name" value="Calcineurin-like_PHP"/>
</dbReference>
<dbReference type="GO" id="GO:0000298">
    <property type="term" value="F:endopolyphosphatase activity"/>
    <property type="evidence" value="ECO:0007669"/>
    <property type="project" value="TreeGrafter"/>
</dbReference>
<evidence type="ECO:0000313" key="5">
    <source>
        <dbReference type="Proteomes" id="UP000094285"/>
    </source>
</evidence>
<reference evidence="5" key="1">
    <citation type="submission" date="2016-05" db="EMBL/GenBank/DDBJ databases">
        <title>Comparative genomics of biotechnologically important yeasts.</title>
        <authorList>
            <consortium name="DOE Joint Genome Institute"/>
            <person name="Riley R."/>
            <person name="Haridas S."/>
            <person name="Wolfe K.H."/>
            <person name="Lopes M.R."/>
            <person name="Hittinger C.T."/>
            <person name="Goker M."/>
            <person name="Salamov A."/>
            <person name="Wisecaver J."/>
            <person name="Long T.M."/>
            <person name="Aerts A.L."/>
            <person name="Barry K."/>
            <person name="Choi C."/>
            <person name="Clum A."/>
            <person name="Coughlan A.Y."/>
            <person name="Deshpande S."/>
            <person name="Douglass A.P."/>
            <person name="Hanson S.J."/>
            <person name="Klenk H.-P."/>
            <person name="Labutti K."/>
            <person name="Lapidus A."/>
            <person name="Lindquist E."/>
            <person name="Lipzen A."/>
            <person name="Meier-Kolthoff J.P."/>
            <person name="Ohm R.A."/>
            <person name="Otillar R.P."/>
            <person name="Pangilinan J."/>
            <person name="Peng Y."/>
            <person name="Rokas A."/>
            <person name="Rosa C.A."/>
            <person name="Scheuner C."/>
            <person name="Sibirny A.A."/>
            <person name="Slot J.C."/>
            <person name="Stielow J.B."/>
            <person name="Sun H."/>
            <person name="Kurtzman C.P."/>
            <person name="Blackwell M."/>
            <person name="Grigoriev I.V."/>
            <person name="Jeffries T.W."/>
        </authorList>
    </citation>
    <scope>NUCLEOTIDE SEQUENCE [LARGE SCALE GENOMIC DNA]</scope>
    <source>
        <strain evidence="5">NRRL Y-17324</strain>
    </source>
</reference>
<keyword evidence="5" id="KW-1185">Reference proteome</keyword>
<dbReference type="AlphaFoldDB" id="A0A1E4SFN7"/>
<dbReference type="OrthoDB" id="10267127at2759"/>